<evidence type="ECO:0000313" key="3">
    <source>
        <dbReference type="Proteomes" id="UP000020773"/>
    </source>
</evidence>
<dbReference type="GO" id="GO:0003755">
    <property type="term" value="F:peptidyl-prolyl cis-trans isomerase activity"/>
    <property type="evidence" value="ECO:0007669"/>
    <property type="project" value="InterPro"/>
</dbReference>
<dbReference type="Gene3D" id="3.10.50.40">
    <property type="match status" value="1"/>
</dbReference>
<dbReference type="Pfam" id="PF16109">
    <property type="entry name" value="DUF4827"/>
    <property type="match status" value="1"/>
</dbReference>
<comment type="caution">
    <text evidence="2">The sequence shown here is derived from an EMBL/GenBank/DDBJ whole genome shotgun (WGS) entry which is preliminary data.</text>
</comment>
<dbReference type="GeneID" id="60366725"/>
<accession>A0A015TWY3</accession>
<organism evidence="2 3">
    <name type="scientific">Bacteroides fragilis str. 3998T(B)3</name>
    <dbReference type="NCBI Taxonomy" id="1339316"/>
    <lineage>
        <taxon>Bacteria</taxon>
        <taxon>Pseudomonadati</taxon>
        <taxon>Bacteroidota</taxon>
        <taxon>Bacteroidia</taxon>
        <taxon>Bacteroidales</taxon>
        <taxon>Bacteroidaceae</taxon>
        <taxon>Bacteroides</taxon>
    </lineage>
</organism>
<evidence type="ECO:0000256" key="1">
    <source>
        <dbReference type="SAM" id="SignalP"/>
    </source>
</evidence>
<keyword evidence="1" id="KW-0732">Signal</keyword>
<name>A0A015TWY3_BACFG</name>
<feature type="signal peptide" evidence="1">
    <location>
        <begin position="1"/>
        <end position="19"/>
    </location>
</feature>
<proteinExistence type="predicted"/>
<gene>
    <name evidence="2" type="ORF">M125_4438</name>
</gene>
<sequence length="214" mass="24485">MKKLLLLFFSLLAFGYMFQACDNSKTYAEMLDEEKDAVNAFIKKHNIQTISESDFEANGYKTDTTKNEYVAFSNGVYMQIVDKGIVTDKPENDSIKNNNIVAVRFVEHDIKANDTTCFNVVLPGFENYPNYYTYPDVFRYVDNGTSVAGVFTEGSMYAKYGTTDVPPGWLLALKYVTNYAHVRMIVPSKMGHQSANQYVNPYFYDIRKFQKALN</sequence>
<reference evidence="2 3" key="1">
    <citation type="submission" date="2014-02" db="EMBL/GenBank/DDBJ databases">
        <authorList>
            <person name="Sears C."/>
            <person name="Carroll K."/>
            <person name="Sack B.R."/>
            <person name="Qadri F."/>
            <person name="Myers L.L."/>
            <person name="Chung G.-T."/>
            <person name="Escheverria P."/>
            <person name="Fraser C.M."/>
            <person name="Sadzewicz L."/>
            <person name="Shefchek K.A."/>
            <person name="Tallon L."/>
            <person name="Das S.P."/>
            <person name="Daugherty S."/>
            <person name="Mongodin E.F."/>
        </authorList>
    </citation>
    <scope>NUCLEOTIDE SEQUENCE [LARGE SCALE GENOMIC DNA]</scope>
    <source>
        <strain evidence="3">3998T(B)3</strain>
    </source>
</reference>
<evidence type="ECO:0008006" key="4">
    <source>
        <dbReference type="Google" id="ProtNLM"/>
    </source>
</evidence>
<dbReference type="InterPro" id="IPR032252">
    <property type="entry name" value="DUF4827"/>
</dbReference>
<dbReference type="PROSITE" id="PS51257">
    <property type="entry name" value="PROKAR_LIPOPROTEIN"/>
    <property type="match status" value="1"/>
</dbReference>
<dbReference type="EMBL" id="JGDB01000262">
    <property type="protein sequence ID" value="EXY88934.1"/>
    <property type="molecule type" value="Genomic_DNA"/>
</dbReference>
<dbReference type="Proteomes" id="UP000020773">
    <property type="component" value="Unassembled WGS sequence"/>
</dbReference>
<dbReference type="RefSeq" id="WP_008657631.1">
    <property type="nucleotide sequence ID" value="NZ_JGDB01000262.1"/>
</dbReference>
<evidence type="ECO:0000313" key="2">
    <source>
        <dbReference type="EMBL" id="EXY88934.1"/>
    </source>
</evidence>
<feature type="chain" id="PRO_5001479133" description="DUF4827 domain-containing protein" evidence="1">
    <location>
        <begin position="20"/>
        <end position="214"/>
    </location>
</feature>
<dbReference type="AlphaFoldDB" id="A0A015TWY3"/>
<dbReference type="PATRIC" id="fig|1339316.3.peg.4219"/>
<dbReference type="InterPro" id="IPR046357">
    <property type="entry name" value="PPIase_dom_sf"/>
</dbReference>
<protein>
    <recommendedName>
        <fullName evidence="4">DUF4827 domain-containing protein</fullName>
    </recommendedName>
</protein>